<dbReference type="EMBL" id="MU268277">
    <property type="protein sequence ID" value="KAH7905083.1"/>
    <property type="molecule type" value="Genomic_DNA"/>
</dbReference>
<comment type="caution">
    <text evidence="1">The sequence shown here is derived from an EMBL/GenBank/DDBJ whole genome shotgun (WGS) entry which is preliminary data.</text>
</comment>
<evidence type="ECO:0000313" key="1">
    <source>
        <dbReference type="EMBL" id="KAH7905083.1"/>
    </source>
</evidence>
<evidence type="ECO:0000313" key="2">
    <source>
        <dbReference type="Proteomes" id="UP000790377"/>
    </source>
</evidence>
<keyword evidence="2" id="KW-1185">Reference proteome</keyword>
<accession>A0ACB7ZXK9</accession>
<proteinExistence type="predicted"/>
<reference evidence="1" key="1">
    <citation type="journal article" date="2021" name="New Phytol.">
        <title>Evolutionary innovations through gain and loss of genes in the ectomycorrhizal Boletales.</title>
        <authorList>
            <person name="Wu G."/>
            <person name="Miyauchi S."/>
            <person name="Morin E."/>
            <person name="Kuo A."/>
            <person name="Drula E."/>
            <person name="Varga T."/>
            <person name="Kohler A."/>
            <person name="Feng B."/>
            <person name="Cao Y."/>
            <person name="Lipzen A."/>
            <person name="Daum C."/>
            <person name="Hundley H."/>
            <person name="Pangilinan J."/>
            <person name="Johnson J."/>
            <person name="Barry K."/>
            <person name="LaButti K."/>
            <person name="Ng V."/>
            <person name="Ahrendt S."/>
            <person name="Min B."/>
            <person name="Choi I.G."/>
            <person name="Park H."/>
            <person name="Plett J.M."/>
            <person name="Magnuson J."/>
            <person name="Spatafora J.W."/>
            <person name="Nagy L.G."/>
            <person name="Henrissat B."/>
            <person name="Grigoriev I.V."/>
            <person name="Yang Z.L."/>
            <person name="Xu J."/>
            <person name="Martin F.M."/>
        </authorList>
    </citation>
    <scope>NUCLEOTIDE SEQUENCE</scope>
    <source>
        <strain evidence="1">ATCC 28755</strain>
    </source>
</reference>
<organism evidence="1 2">
    <name type="scientific">Hygrophoropsis aurantiaca</name>
    <dbReference type="NCBI Taxonomy" id="72124"/>
    <lineage>
        <taxon>Eukaryota</taxon>
        <taxon>Fungi</taxon>
        <taxon>Dikarya</taxon>
        <taxon>Basidiomycota</taxon>
        <taxon>Agaricomycotina</taxon>
        <taxon>Agaricomycetes</taxon>
        <taxon>Agaricomycetidae</taxon>
        <taxon>Boletales</taxon>
        <taxon>Coniophorineae</taxon>
        <taxon>Hygrophoropsidaceae</taxon>
        <taxon>Hygrophoropsis</taxon>
    </lineage>
</organism>
<gene>
    <name evidence="1" type="ORF">BJ138DRAFT_1138372</name>
</gene>
<name>A0ACB7ZXK9_9AGAM</name>
<protein>
    <submittedName>
        <fullName evidence="1">Uncharacterized protein</fullName>
    </submittedName>
</protein>
<dbReference type="Proteomes" id="UP000790377">
    <property type="component" value="Unassembled WGS sequence"/>
</dbReference>
<sequence length="864" mass="96695">MGPCAEGGNVVECGTCCKARHSILPLHTIQKWTGKFWEKSSLRSLGHIVSLGHNGRDACPFPSSEYAMVILDSNGIHSISVKFCGCSASTAVSKRVQLLRLGWYPATVVDPQTCATFRVLEHFSKLKLNGGLNAHDFVAALEQLTVPLTSRKFRYDRYKTFSRIHRQWAFLKRMKRAGRAHDVLGPSGTKAGELAVLCWACPHGNINLPPDWREVDPKFLYSLILAMDANFRLKNRSRSGNNTDAALFLGPYLEHLKNYTSEADISSCIVFAALTQKDTRLTTGLRSSGVGACICARHKIVRPLGGFMQVLLLMSLMTVILSYDISCQYKKNFWSRMDNMPTQMQLSSDNINIEFALPSWHANAHTKICQSENSIAYHTGVGRTDGEGIERSWAAMNQLASSTKEMGPGARQDTLDDHFSFHNWEKNIKLGDLLSRRLIVAIGERQRQVENFREVTNTLNRDTIKAWKDMLCHWEEDSTNSNPYEIDRSGTLTEPQVRLQLRNDELQDITNGRPLVHETSATAFLVAGLQLEDIQQRISLDSRAQERTANQASLLEDRRIACLSKLKTFRDLQRVYMPGALRCIQLEEESRNPDNPAPNAGSIKLWLPSELPMNERRQGCSEGLPRMETKLREAQCHDSLDMLRSRLHAKAHLINFRNKNTRGQIQSTRSRTLISHISQRAMLCANKYRRARLALIALCGDSFDDHTFKVLEDSHLQLDGDGEDDAQARHALARAGRDTGPQTKRKGNGKKVLSWIWTAGGGPDEENAGVHQCNCTRRMVQGPRTESSLSEEVDLLREEMRRIDAPTVAGLQAYSARQAHIHTAIAVAFKTKWSLPAVAAARAAVSDDADVDDINGDDIDGDDV</sequence>